<organism evidence="2 3">
    <name type="scientific">Aegilops tauschii subsp. strangulata</name>
    <name type="common">Goatgrass</name>
    <dbReference type="NCBI Taxonomy" id="200361"/>
    <lineage>
        <taxon>Eukaryota</taxon>
        <taxon>Viridiplantae</taxon>
        <taxon>Streptophyta</taxon>
        <taxon>Embryophyta</taxon>
        <taxon>Tracheophyta</taxon>
        <taxon>Spermatophyta</taxon>
        <taxon>Magnoliopsida</taxon>
        <taxon>Liliopsida</taxon>
        <taxon>Poales</taxon>
        <taxon>Poaceae</taxon>
        <taxon>BOP clade</taxon>
        <taxon>Pooideae</taxon>
        <taxon>Triticodae</taxon>
        <taxon>Triticeae</taxon>
        <taxon>Triticinae</taxon>
        <taxon>Aegilops</taxon>
    </lineage>
</organism>
<dbReference type="STRING" id="200361.A0A453JHS9"/>
<reference evidence="2" key="3">
    <citation type="journal article" date="2017" name="Nature">
        <title>Genome sequence of the progenitor of the wheat D genome Aegilops tauschii.</title>
        <authorList>
            <person name="Luo M.C."/>
            <person name="Gu Y.Q."/>
            <person name="Puiu D."/>
            <person name="Wang H."/>
            <person name="Twardziok S.O."/>
            <person name="Deal K.R."/>
            <person name="Huo N."/>
            <person name="Zhu T."/>
            <person name="Wang L."/>
            <person name="Wang Y."/>
            <person name="McGuire P.E."/>
            <person name="Liu S."/>
            <person name="Long H."/>
            <person name="Ramasamy R.K."/>
            <person name="Rodriguez J.C."/>
            <person name="Van S.L."/>
            <person name="Yuan L."/>
            <person name="Wang Z."/>
            <person name="Xia Z."/>
            <person name="Xiao L."/>
            <person name="Anderson O.D."/>
            <person name="Ouyang S."/>
            <person name="Liang Y."/>
            <person name="Zimin A.V."/>
            <person name="Pertea G."/>
            <person name="Qi P."/>
            <person name="Bennetzen J.L."/>
            <person name="Dai X."/>
            <person name="Dawson M.W."/>
            <person name="Muller H.G."/>
            <person name="Kugler K."/>
            <person name="Rivarola-Duarte L."/>
            <person name="Spannagl M."/>
            <person name="Mayer K.F.X."/>
            <person name="Lu F.H."/>
            <person name="Bevan M.W."/>
            <person name="Leroy P."/>
            <person name="Li P."/>
            <person name="You F.M."/>
            <person name="Sun Q."/>
            <person name="Liu Z."/>
            <person name="Lyons E."/>
            <person name="Wicker T."/>
            <person name="Salzberg S.L."/>
            <person name="Devos K.M."/>
            <person name="Dvorak J."/>
        </authorList>
    </citation>
    <scope>NUCLEOTIDE SEQUENCE [LARGE SCALE GENOMIC DNA]</scope>
    <source>
        <strain evidence="2">cv. AL8/78</strain>
    </source>
</reference>
<protein>
    <recommendedName>
        <fullName evidence="1">RNase H type-1 domain-containing protein</fullName>
    </recommendedName>
</protein>
<evidence type="ECO:0000313" key="2">
    <source>
        <dbReference type="EnsemblPlants" id="AET5Gv20050200.1"/>
    </source>
</evidence>
<feature type="domain" description="RNase H type-1" evidence="1">
    <location>
        <begin position="1"/>
        <end position="59"/>
    </location>
</feature>
<dbReference type="Pfam" id="PF13456">
    <property type="entry name" value="RVT_3"/>
    <property type="match status" value="1"/>
</dbReference>
<reference evidence="3" key="2">
    <citation type="journal article" date="2017" name="Nat. Plants">
        <title>The Aegilops tauschii genome reveals multiple impacts of transposons.</title>
        <authorList>
            <person name="Zhao G."/>
            <person name="Zou C."/>
            <person name="Li K."/>
            <person name="Wang K."/>
            <person name="Li T."/>
            <person name="Gao L."/>
            <person name="Zhang X."/>
            <person name="Wang H."/>
            <person name="Yang Z."/>
            <person name="Liu X."/>
            <person name="Jiang W."/>
            <person name="Mao L."/>
            <person name="Kong X."/>
            <person name="Jiao Y."/>
            <person name="Jia J."/>
        </authorList>
    </citation>
    <scope>NUCLEOTIDE SEQUENCE [LARGE SCALE GENOMIC DNA]</scope>
    <source>
        <strain evidence="3">cv. AL8/78</strain>
    </source>
</reference>
<dbReference type="GO" id="GO:0004523">
    <property type="term" value="F:RNA-DNA hybrid ribonuclease activity"/>
    <property type="evidence" value="ECO:0007669"/>
    <property type="project" value="InterPro"/>
</dbReference>
<accession>A0A453JHS9</accession>
<dbReference type="EnsemblPlants" id="AET5Gv20050200.1">
    <property type="protein sequence ID" value="AET5Gv20050200.1"/>
    <property type="gene ID" value="AET5Gv20050200"/>
</dbReference>
<proteinExistence type="predicted"/>
<dbReference type="Proteomes" id="UP000015105">
    <property type="component" value="Chromosome 5D"/>
</dbReference>
<dbReference type="Gramene" id="AET5Gv20050200.1">
    <property type="protein sequence ID" value="AET5Gv20050200.1"/>
    <property type="gene ID" value="AET5Gv20050200"/>
</dbReference>
<reference evidence="3" key="1">
    <citation type="journal article" date="2014" name="Science">
        <title>Ancient hybridizations among the ancestral genomes of bread wheat.</title>
        <authorList>
            <consortium name="International Wheat Genome Sequencing Consortium,"/>
            <person name="Marcussen T."/>
            <person name="Sandve S.R."/>
            <person name="Heier L."/>
            <person name="Spannagl M."/>
            <person name="Pfeifer M."/>
            <person name="Jakobsen K.S."/>
            <person name="Wulff B.B."/>
            <person name="Steuernagel B."/>
            <person name="Mayer K.F."/>
            <person name="Olsen O.A."/>
        </authorList>
    </citation>
    <scope>NUCLEOTIDE SEQUENCE [LARGE SCALE GENOMIC DNA]</scope>
    <source>
        <strain evidence="3">cv. AL8/78</strain>
    </source>
</reference>
<dbReference type="AlphaFoldDB" id="A0A453JHS9"/>
<keyword evidence="3" id="KW-1185">Reference proteome</keyword>
<reference evidence="2" key="5">
    <citation type="journal article" date="2021" name="G3 (Bethesda)">
        <title>Aegilops tauschii genome assembly Aet v5.0 features greater sequence contiguity and improved annotation.</title>
        <authorList>
            <person name="Wang L."/>
            <person name="Zhu T."/>
            <person name="Rodriguez J.C."/>
            <person name="Deal K.R."/>
            <person name="Dubcovsky J."/>
            <person name="McGuire P.E."/>
            <person name="Lux T."/>
            <person name="Spannagl M."/>
            <person name="Mayer K.F.X."/>
            <person name="Baldrich P."/>
            <person name="Meyers B.C."/>
            <person name="Huo N."/>
            <person name="Gu Y.Q."/>
            <person name="Zhou H."/>
            <person name="Devos K.M."/>
            <person name="Bennetzen J.L."/>
            <person name="Unver T."/>
            <person name="Budak H."/>
            <person name="Gulick P.J."/>
            <person name="Galiba G."/>
            <person name="Kalapos B."/>
            <person name="Nelson D.R."/>
            <person name="Li P."/>
            <person name="You F.M."/>
            <person name="Luo M.C."/>
            <person name="Dvorak J."/>
        </authorList>
    </citation>
    <scope>NUCLEOTIDE SEQUENCE [LARGE SCALE GENOMIC DNA]</scope>
    <source>
        <strain evidence="2">cv. AL8/78</strain>
    </source>
</reference>
<dbReference type="InterPro" id="IPR002156">
    <property type="entry name" value="RNaseH_domain"/>
</dbReference>
<sequence length="91" mass="10073">METDCLEIVNLWNTRHNSLSVVAPLLLEIGELASSFSSFVIQHVIRSANVPAHLYAKYACTLLVTESWTGSRPSFLLTSLMADDARSSFVE</sequence>
<evidence type="ECO:0000259" key="1">
    <source>
        <dbReference type="Pfam" id="PF13456"/>
    </source>
</evidence>
<evidence type="ECO:0000313" key="3">
    <source>
        <dbReference type="Proteomes" id="UP000015105"/>
    </source>
</evidence>
<dbReference type="GO" id="GO:0003676">
    <property type="term" value="F:nucleic acid binding"/>
    <property type="evidence" value="ECO:0007669"/>
    <property type="project" value="InterPro"/>
</dbReference>
<name>A0A453JHS9_AEGTS</name>
<reference evidence="2" key="4">
    <citation type="submission" date="2019-03" db="UniProtKB">
        <authorList>
            <consortium name="EnsemblPlants"/>
        </authorList>
    </citation>
    <scope>IDENTIFICATION</scope>
</reference>